<evidence type="ECO:0000313" key="7">
    <source>
        <dbReference type="EMBL" id="KAK4494718.1"/>
    </source>
</evidence>
<evidence type="ECO:0000256" key="5">
    <source>
        <dbReference type="SAM" id="MobiDB-lite"/>
    </source>
</evidence>
<dbReference type="EMBL" id="JAXOVC010000013">
    <property type="protein sequence ID" value="KAK4494718.1"/>
    <property type="molecule type" value="Genomic_DNA"/>
</dbReference>
<feature type="region of interest" description="Disordered" evidence="5">
    <location>
        <begin position="1"/>
        <end position="204"/>
    </location>
</feature>
<evidence type="ECO:0000256" key="2">
    <source>
        <dbReference type="ARBA" id="ARBA00022692"/>
    </source>
</evidence>
<feature type="compositionally biased region" description="Polar residues" evidence="5">
    <location>
        <begin position="43"/>
        <end position="54"/>
    </location>
</feature>
<evidence type="ECO:0000259" key="6">
    <source>
        <dbReference type="PROSITE" id="PS51469"/>
    </source>
</evidence>
<dbReference type="Pfam" id="PF07738">
    <property type="entry name" value="Sad1_UNC"/>
    <property type="match status" value="1"/>
</dbReference>
<dbReference type="InterPro" id="IPR012919">
    <property type="entry name" value="SUN_dom"/>
</dbReference>
<name>A0ABR0DZX2_ZASCE</name>
<comment type="subcellular location">
    <subcellularLocation>
        <location evidence="1">Membrane</location>
    </subcellularLocation>
</comment>
<keyword evidence="3" id="KW-1133">Transmembrane helix</keyword>
<organism evidence="7 8">
    <name type="scientific">Zasmidium cellare</name>
    <name type="common">Wine cellar mold</name>
    <name type="synonym">Racodium cellare</name>
    <dbReference type="NCBI Taxonomy" id="395010"/>
    <lineage>
        <taxon>Eukaryota</taxon>
        <taxon>Fungi</taxon>
        <taxon>Dikarya</taxon>
        <taxon>Ascomycota</taxon>
        <taxon>Pezizomycotina</taxon>
        <taxon>Dothideomycetes</taxon>
        <taxon>Dothideomycetidae</taxon>
        <taxon>Mycosphaerellales</taxon>
        <taxon>Mycosphaerellaceae</taxon>
        <taxon>Zasmidium</taxon>
    </lineage>
</organism>
<sequence>MPPKHADTPRRATRASTRTPGPAPLPALDTRQSHAYGSRGKASLNTQITTSQSVIDDALAMPPPELPASKGKQKKSTTREPTPRPAADPAKDVANPTQDVAVNGVATKKAAEKARPESTSSHRPITGIDTTVFHASTRQKPQDEAHEQPAAQPAAPPQQPPQPPPEESPPPPPDSQRQAPTQPRRRRLPQSEEPARADPPPEPHPIEVFLNTAFSFLGTKLFWFLFAWSQLTCIAYLISSAAIFTVVKLPSHEWSVARDNWVYYTAKSIGYDTTLVPSDYIERQQVVNRAFFGAVDDMKNLRVEHHALSNTVGFINETVAKLEATLPNFVVVVNEDGKHIIPPAFWQALIQKMASNESAPLWDRFIESNDAKMQPFLTATVDSELKHAMVNHDLVSSAHFQAIMASNNADIERRFNETLRTFQGLVLQQAKVAARDAAKEVFDSTHIGKGQISALAYSNLVVNMDNRMRQANFFSSRFGAVVQHQYTSATWREPSLAQKLGRMFWTAVGVTLPHLSVNPTTAALSEWRETGDCWCADSPEDATVKLQIGVRTQYKVYPNSFVIEHIPATATRDIASAPRDFEVWVKMESDEEANKVKRSIQNLERQIWPGDCSNPPDSSNAWVCAMTGEYDIHAPNYQQTFLFPSNPWDLGLATRDVVLKATSNWGADHTCLYQIRLTGDEIIENTQSIEA</sequence>
<comment type="caution">
    <text evidence="7">The sequence shown here is derived from an EMBL/GenBank/DDBJ whole genome shotgun (WGS) entry which is preliminary data.</text>
</comment>
<dbReference type="InterPro" id="IPR045119">
    <property type="entry name" value="SUN1-5"/>
</dbReference>
<evidence type="ECO:0000313" key="8">
    <source>
        <dbReference type="Proteomes" id="UP001305779"/>
    </source>
</evidence>
<feature type="compositionally biased region" description="Pro residues" evidence="5">
    <location>
        <begin position="154"/>
        <end position="174"/>
    </location>
</feature>
<evidence type="ECO:0000256" key="3">
    <source>
        <dbReference type="ARBA" id="ARBA00022989"/>
    </source>
</evidence>
<dbReference type="PROSITE" id="PS51469">
    <property type="entry name" value="SUN"/>
    <property type="match status" value="1"/>
</dbReference>
<feature type="compositionally biased region" description="Basic and acidic residues" evidence="5">
    <location>
        <begin position="189"/>
        <end position="204"/>
    </location>
</feature>
<gene>
    <name evidence="7" type="ORF">PRZ48_014074</name>
</gene>
<dbReference type="PANTHER" id="PTHR12911">
    <property type="entry name" value="SAD1/UNC-84-LIKE PROTEIN-RELATED"/>
    <property type="match status" value="1"/>
</dbReference>
<reference evidence="7 8" key="1">
    <citation type="journal article" date="2023" name="G3 (Bethesda)">
        <title>A chromosome-level genome assembly of Zasmidium syzygii isolated from banana leaves.</title>
        <authorList>
            <person name="van Westerhoven A.C."/>
            <person name="Mehrabi R."/>
            <person name="Talebi R."/>
            <person name="Steentjes M.B.F."/>
            <person name="Corcolon B."/>
            <person name="Chong P.A."/>
            <person name="Kema G.H.J."/>
            <person name="Seidl M.F."/>
        </authorList>
    </citation>
    <scope>NUCLEOTIDE SEQUENCE [LARGE SCALE GENOMIC DNA]</scope>
    <source>
        <strain evidence="7 8">P124</strain>
    </source>
</reference>
<dbReference type="Proteomes" id="UP001305779">
    <property type="component" value="Unassembled WGS sequence"/>
</dbReference>
<protein>
    <recommendedName>
        <fullName evidence="6">SUN domain-containing protein</fullName>
    </recommendedName>
</protein>
<keyword evidence="8" id="KW-1185">Reference proteome</keyword>
<evidence type="ECO:0000256" key="4">
    <source>
        <dbReference type="ARBA" id="ARBA00023136"/>
    </source>
</evidence>
<accession>A0ABR0DZX2</accession>
<dbReference type="PANTHER" id="PTHR12911:SF8">
    <property type="entry name" value="KLAROID PROTEIN-RELATED"/>
    <property type="match status" value="1"/>
</dbReference>
<evidence type="ECO:0000256" key="1">
    <source>
        <dbReference type="ARBA" id="ARBA00004370"/>
    </source>
</evidence>
<feature type="domain" description="SUN" evidence="6">
    <location>
        <begin position="479"/>
        <end position="682"/>
    </location>
</feature>
<proteinExistence type="predicted"/>
<dbReference type="Gene3D" id="2.60.120.260">
    <property type="entry name" value="Galactose-binding domain-like"/>
    <property type="match status" value="1"/>
</dbReference>
<keyword evidence="4" id="KW-0472">Membrane</keyword>
<keyword evidence="2" id="KW-0812">Transmembrane</keyword>
<feature type="compositionally biased region" description="Basic and acidic residues" evidence="5">
    <location>
        <begin position="1"/>
        <end position="10"/>
    </location>
</feature>